<protein>
    <recommendedName>
        <fullName evidence="1">Putative plant transposon protein domain-containing protein</fullName>
    </recommendedName>
</protein>
<keyword evidence="3" id="KW-1185">Reference proteome</keyword>
<dbReference type="EMBL" id="BTGU01000096">
    <property type="protein sequence ID" value="GMN60208.1"/>
    <property type="molecule type" value="Genomic_DNA"/>
</dbReference>
<gene>
    <name evidence="2" type="ORF">TIFTF001_029301</name>
</gene>
<evidence type="ECO:0000313" key="3">
    <source>
        <dbReference type="Proteomes" id="UP001187192"/>
    </source>
</evidence>
<dbReference type="Proteomes" id="UP001187192">
    <property type="component" value="Unassembled WGS sequence"/>
</dbReference>
<dbReference type="InterPro" id="IPR046796">
    <property type="entry name" value="Transposase_32_dom"/>
</dbReference>
<sequence length="232" mass="26400">MTMAKPHRHARPSSRNNCVGILCQWLLQYWDVEDDEYDAFLEELGDYDLIVRMICILGTEWTIKENDSDVARYFPKKCLNIYTMACNTFICASIMPTNHEHQVYTNRVALLYVICKGWSIDIGVVIEDDLVKYLEVKTTGTHNHPCLITGLCQNASVKIDPTEPLRPCGALIDKSSIDKYVKWPGGRHIESGLGFELYDNHDAPRPPNLLSRLHILGGRNQIRGVLAQQIRA</sequence>
<accession>A0AA88DRJ8</accession>
<reference evidence="2" key="1">
    <citation type="submission" date="2023-07" db="EMBL/GenBank/DDBJ databases">
        <title>draft genome sequence of fig (Ficus carica).</title>
        <authorList>
            <person name="Takahashi T."/>
            <person name="Nishimura K."/>
        </authorList>
    </citation>
    <scope>NUCLEOTIDE SEQUENCE</scope>
</reference>
<proteinExistence type="predicted"/>
<feature type="domain" description="Putative plant transposon protein" evidence="1">
    <location>
        <begin position="33"/>
        <end position="157"/>
    </location>
</feature>
<comment type="caution">
    <text evidence="2">The sequence shown here is derived from an EMBL/GenBank/DDBJ whole genome shotgun (WGS) entry which is preliminary data.</text>
</comment>
<name>A0AA88DRJ8_FICCA</name>
<organism evidence="2 3">
    <name type="scientific">Ficus carica</name>
    <name type="common">Common fig</name>
    <dbReference type="NCBI Taxonomy" id="3494"/>
    <lineage>
        <taxon>Eukaryota</taxon>
        <taxon>Viridiplantae</taxon>
        <taxon>Streptophyta</taxon>
        <taxon>Embryophyta</taxon>
        <taxon>Tracheophyta</taxon>
        <taxon>Spermatophyta</taxon>
        <taxon>Magnoliopsida</taxon>
        <taxon>eudicotyledons</taxon>
        <taxon>Gunneridae</taxon>
        <taxon>Pentapetalae</taxon>
        <taxon>rosids</taxon>
        <taxon>fabids</taxon>
        <taxon>Rosales</taxon>
        <taxon>Moraceae</taxon>
        <taxon>Ficeae</taxon>
        <taxon>Ficus</taxon>
    </lineage>
</organism>
<evidence type="ECO:0000313" key="2">
    <source>
        <dbReference type="EMBL" id="GMN60208.1"/>
    </source>
</evidence>
<evidence type="ECO:0000259" key="1">
    <source>
        <dbReference type="Pfam" id="PF20167"/>
    </source>
</evidence>
<dbReference type="Pfam" id="PF20167">
    <property type="entry name" value="Transposase_32"/>
    <property type="match status" value="1"/>
</dbReference>
<dbReference type="AlphaFoldDB" id="A0AA88DRJ8"/>